<dbReference type="Proteomes" id="UP000324222">
    <property type="component" value="Unassembled WGS sequence"/>
</dbReference>
<comment type="caution">
    <text evidence="1">The sequence shown here is derived from an EMBL/GenBank/DDBJ whole genome shotgun (WGS) entry which is preliminary data.</text>
</comment>
<name>A0A5B7GAE1_PORTR</name>
<dbReference type="EMBL" id="VSRR010014431">
    <property type="protein sequence ID" value="MPC57011.1"/>
    <property type="molecule type" value="Genomic_DNA"/>
</dbReference>
<reference evidence="1 2" key="1">
    <citation type="submission" date="2019-05" db="EMBL/GenBank/DDBJ databases">
        <title>Another draft genome of Portunus trituberculatus and its Hox gene families provides insights of decapod evolution.</title>
        <authorList>
            <person name="Jeong J.-H."/>
            <person name="Song I."/>
            <person name="Kim S."/>
            <person name="Choi T."/>
            <person name="Kim D."/>
            <person name="Ryu S."/>
            <person name="Kim W."/>
        </authorList>
    </citation>
    <scope>NUCLEOTIDE SEQUENCE [LARGE SCALE GENOMIC DNA]</scope>
    <source>
        <tissue evidence="1">Muscle</tissue>
    </source>
</reference>
<dbReference type="AlphaFoldDB" id="A0A5B7GAE1"/>
<evidence type="ECO:0000313" key="1">
    <source>
        <dbReference type="EMBL" id="MPC57011.1"/>
    </source>
</evidence>
<accession>A0A5B7GAE1</accession>
<proteinExistence type="predicted"/>
<dbReference type="OrthoDB" id="28045at2759"/>
<gene>
    <name evidence="1" type="ORF">E2C01_050979</name>
</gene>
<sequence length="64" mass="7125">MGKNGGGKLSQWAKIKIVCKVVRGKLQKAHTMGYLTVPGQEVKQQVCLNNIIFYACYMVMFCVA</sequence>
<evidence type="ECO:0000313" key="2">
    <source>
        <dbReference type="Proteomes" id="UP000324222"/>
    </source>
</evidence>
<organism evidence="1 2">
    <name type="scientific">Portunus trituberculatus</name>
    <name type="common">Swimming crab</name>
    <name type="synonym">Neptunus trituberculatus</name>
    <dbReference type="NCBI Taxonomy" id="210409"/>
    <lineage>
        <taxon>Eukaryota</taxon>
        <taxon>Metazoa</taxon>
        <taxon>Ecdysozoa</taxon>
        <taxon>Arthropoda</taxon>
        <taxon>Crustacea</taxon>
        <taxon>Multicrustacea</taxon>
        <taxon>Malacostraca</taxon>
        <taxon>Eumalacostraca</taxon>
        <taxon>Eucarida</taxon>
        <taxon>Decapoda</taxon>
        <taxon>Pleocyemata</taxon>
        <taxon>Brachyura</taxon>
        <taxon>Eubrachyura</taxon>
        <taxon>Portunoidea</taxon>
        <taxon>Portunidae</taxon>
        <taxon>Portuninae</taxon>
        <taxon>Portunus</taxon>
    </lineage>
</organism>
<keyword evidence="2" id="KW-1185">Reference proteome</keyword>
<protein>
    <submittedName>
        <fullName evidence="1">Uncharacterized protein</fullName>
    </submittedName>
</protein>